<evidence type="ECO:0000313" key="2">
    <source>
        <dbReference type="Proteomes" id="UP001152795"/>
    </source>
</evidence>
<evidence type="ECO:0000313" key="1">
    <source>
        <dbReference type="EMBL" id="CAB4031286.1"/>
    </source>
</evidence>
<comment type="caution">
    <text evidence="1">The sequence shown here is derived from an EMBL/GenBank/DDBJ whole genome shotgun (WGS) entry which is preliminary data.</text>
</comment>
<protein>
    <submittedName>
        <fullName evidence="1">Uncharacterized protein</fullName>
    </submittedName>
</protein>
<sequence>MAIRTFIQPCLTFALRAGEPLKSSHFNYRKKLVEVVRSIMHLPTRASSCIIFASRKVGGLAFQEPSVEVDIQTVVQAIKMVSSSDPFVSSIAKAELWSSVRFAARDNPSPSLTRDFLSGSMRGDFRPNRIRYRTHSLWIRTRSACRHVNISFAVPDNDEPVISTKTSGPHRAKVACSFLHHLAQECASQKLLDLPDQEKQPEL</sequence>
<reference evidence="1" key="1">
    <citation type="submission" date="2020-04" db="EMBL/GenBank/DDBJ databases">
        <authorList>
            <person name="Alioto T."/>
            <person name="Alioto T."/>
            <person name="Gomez Garrido J."/>
        </authorList>
    </citation>
    <scope>NUCLEOTIDE SEQUENCE</scope>
    <source>
        <strain evidence="1">A484AB</strain>
    </source>
</reference>
<proteinExistence type="predicted"/>
<name>A0A6S7JG72_PARCT</name>
<keyword evidence="2" id="KW-1185">Reference proteome</keyword>
<gene>
    <name evidence="1" type="ORF">PACLA_8A020929</name>
</gene>
<dbReference type="AlphaFoldDB" id="A0A6S7JG72"/>
<accession>A0A6S7JG72</accession>
<dbReference type="Proteomes" id="UP001152795">
    <property type="component" value="Unassembled WGS sequence"/>
</dbReference>
<organism evidence="1 2">
    <name type="scientific">Paramuricea clavata</name>
    <name type="common">Red gorgonian</name>
    <name type="synonym">Violescent sea-whip</name>
    <dbReference type="NCBI Taxonomy" id="317549"/>
    <lineage>
        <taxon>Eukaryota</taxon>
        <taxon>Metazoa</taxon>
        <taxon>Cnidaria</taxon>
        <taxon>Anthozoa</taxon>
        <taxon>Octocorallia</taxon>
        <taxon>Malacalcyonacea</taxon>
        <taxon>Plexauridae</taxon>
        <taxon>Paramuricea</taxon>
    </lineage>
</organism>
<dbReference type="OrthoDB" id="6437252at2759"/>
<dbReference type="EMBL" id="CACRXK020017506">
    <property type="protein sequence ID" value="CAB4031286.1"/>
    <property type="molecule type" value="Genomic_DNA"/>
</dbReference>